<evidence type="ECO:0000256" key="6">
    <source>
        <dbReference type="ARBA" id="ARBA00042264"/>
    </source>
</evidence>
<feature type="compositionally biased region" description="Low complexity" evidence="11">
    <location>
        <begin position="9"/>
        <end position="33"/>
    </location>
</feature>
<dbReference type="SUPFAM" id="SSF55174">
    <property type="entry name" value="Alpha-L RNA-binding motif"/>
    <property type="match status" value="1"/>
</dbReference>
<comment type="catalytic activity">
    <reaction evidence="3">
        <text>uridine(1911/1915/1917) in 23S rRNA = pseudouridine(1911/1915/1917) in 23S rRNA</text>
        <dbReference type="Rhea" id="RHEA:42524"/>
        <dbReference type="Rhea" id="RHEA-COMP:10097"/>
        <dbReference type="Rhea" id="RHEA-COMP:10098"/>
        <dbReference type="ChEBI" id="CHEBI:65314"/>
        <dbReference type="ChEBI" id="CHEBI:65315"/>
        <dbReference type="EC" id="5.4.99.23"/>
    </reaction>
</comment>
<evidence type="ECO:0000256" key="3">
    <source>
        <dbReference type="ARBA" id="ARBA00036882"/>
    </source>
</evidence>
<evidence type="ECO:0000259" key="12">
    <source>
        <dbReference type="SMART" id="SM00363"/>
    </source>
</evidence>
<name>A0A2T4ZJ29_9HYPH</name>
<dbReference type="InterPro" id="IPR002942">
    <property type="entry name" value="S4_RNA-bd"/>
</dbReference>
<dbReference type="GO" id="GO:0003723">
    <property type="term" value="F:RNA binding"/>
    <property type="evidence" value="ECO:0007669"/>
    <property type="project" value="UniProtKB-KW"/>
</dbReference>
<dbReference type="Proteomes" id="UP000241808">
    <property type="component" value="Unassembled WGS sequence"/>
</dbReference>
<evidence type="ECO:0000256" key="2">
    <source>
        <dbReference type="ARBA" id="ARBA00023235"/>
    </source>
</evidence>
<feature type="compositionally biased region" description="Basic and acidic residues" evidence="11">
    <location>
        <begin position="71"/>
        <end position="116"/>
    </location>
</feature>
<evidence type="ECO:0000256" key="7">
    <source>
        <dbReference type="ARBA" id="ARBA00042840"/>
    </source>
</evidence>
<comment type="caution">
    <text evidence="13">The sequence shown here is derived from an EMBL/GenBank/DDBJ whole genome shotgun (WGS) entry which is preliminary data.</text>
</comment>
<evidence type="ECO:0000256" key="1">
    <source>
        <dbReference type="ARBA" id="ARBA00010876"/>
    </source>
</evidence>
<gene>
    <name evidence="13" type="ORF">C8P69_101654</name>
</gene>
<dbReference type="SMART" id="SM00363">
    <property type="entry name" value="S4"/>
    <property type="match status" value="1"/>
</dbReference>
<feature type="active site" evidence="9">
    <location>
        <position position="352"/>
    </location>
</feature>
<dbReference type="InterPro" id="IPR036986">
    <property type="entry name" value="S4_RNA-bd_sf"/>
</dbReference>
<evidence type="ECO:0000256" key="8">
    <source>
        <dbReference type="ARBA" id="ARBA00043148"/>
    </source>
</evidence>
<evidence type="ECO:0000313" key="13">
    <source>
        <dbReference type="EMBL" id="PTM61980.1"/>
    </source>
</evidence>
<proteinExistence type="inferred from homology"/>
<dbReference type="Gene3D" id="3.30.2350.10">
    <property type="entry name" value="Pseudouridine synthase"/>
    <property type="match status" value="1"/>
</dbReference>
<dbReference type="PANTHER" id="PTHR21600">
    <property type="entry name" value="MITOCHONDRIAL RNA PSEUDOURIDINE SYNTHASE"/>
    <property type="match status" value="1"/>
</dbReference>
<organism evidence="13 14">
    <name type="scientific">Phreatobacter oligotrophus</name>
    <dbReference type="NCBI Taxonomy" id="1122261"/>
    <lineage>
        <taxon>Bacteria</taxon>
        <taxon>Pseudomonadati</taxon>
        <taxon>Pseudomonadota</taxon>
        <taxon>Alphaproteobacteria</taxon>
        <taxon>Hyphomicrobiales</taxon>
        <taxon>Phreatobacteraceae</taxon>
        <taxon>Phreatobacter</taxon>
    </lineage>
</organism>
<dbReference type="SUPFAM" id="SSF55120">
    <property type="entry name" value="Pseudouridine synthase"/>
    <property type="match status" value="1"/>
</dbReference>
<dbReference type="PROSITE" id="PS01129">
    <property type="entry name" value="PSI_RLU"/>
    <property type="match status" value="1"/>
</dbReference>
<dbReference type="InterPro" id="IPR020103">
    <property type="entry name" value="PsdUridine_synth_cat_dom_sf"/>
</dbReference>
<dbReference type="Gene3D" id="3.10.290.10">
    <property type="entry name" value="RNA-binding S4 domain"/>
    <property type="match status" value="1"/>
</dbReference>
<keyword evidence="2" id="KW-0413">Isomerase</keyword>
<dbReference type="Pfam" id="PF00849">
    <property type="entry name" value="PseudoU_synth_2"/>
    <property type="match status" value="1"/>
</dbReference>
<evidence type="ECO:0000256" key="5">
    <source>
        <dbReference type="ARBA" id="ARBA00040039"/>
    </source>
</evidence>
<keyword evidence="10" id="KW-0694">RNA-binding</keyword>
<dbReference type="GO" id="GO:0160140">
    <property type="term" value="F:23S rRNA pseudouridine(1911/1915/1917) synthase activity"/>
    <property type="evidence" value="ECO:0007669"/>
    <property type="project" value="UniProtKB-EC"/>
</dbReference>
<reference evidence="13 14" key="1">
    <citation type="submission" date="2018-04" db="EMBL/GenBank/DDBJ databases">
        <title>Genomic Encyclopedia of Archaeal and Bacterial Type Strains, Phase II (KMG-II): from individual species to whole genera.</title>
        <authorList>
            <person name="Goeker M."/>
        </authorList>
    </citation>
    <scope>NUCLEOTIDE SEQUENCE [LARGE SCALE GENOMIC DNA]</scope>
    <source>
        <strain evidence="13 14">DSM 25521</strain>
    </source>
</reference>
<dbReference type="InterPro" id="IPR006145">
    <property type="entry name" value="PsdUridine_synth_RsuA/RluA"/>
</dbReference>
<dbReference type="Pfam" id="PF01479">
    <property type="entry name" value="S4"/>
    <property type="match status" value="1"/>
</dbReference>
<dbReference type="EC" id="5.4.99.23" evidence="4"/>
<comment type="similarity">
    <text evidence="1">Belongs to the pseudouridine synthase RluA family.</text>
</comment>
<dbReference type="PANTHER" id="PTHR21600:SF44">
    <property type="entry name" value="RIBOSOMAL LARGE SUBUNIT PSEUDOURIDINE SYNTHASE D"/>
    <property type="match status" value="1"/>
</dbReference>
<sequence length="540" mass="59780">MKGRGKPPGRGSKPGAPSGPRGPARTGSGRPPAKGGKPAFAKEGRPAAKRPPRATEEADRRPRRGLAPEGEAGRRDDRRPRFDRPERGERPARRERPDPSELRSFDGSPRRGRADDWDLPEPSWSPEADLDMVGFEEERPSRRPARPARDERPTRSDRPSRAAPRESRAERPVRSASPEDRPAPRRERPAAPPPPAGPTRAELKAAATETLQTGVQTLTVTDDEADMRVDRFLAARFPQLSFSYIQRIVRKGELRVNGRRVETKDRLEAGQAVRVPPLKLDQARPMSAKVGEDVAGFLASITLYEDADVLVLSKPAGLAVQGGSGTKKHLDGMLAVLTDEDGQRPRLVHRLDKDTSGCLLVAKNRFAAAALAKTFRTRAARKIYWSVVAGVPKPRQGRVSTYLAKEEREDESFMRIAKHGEKGASHAVSYYAVIDTMAQKLSWLSMKPVTGRTHQLRVHAAEIGHPIIGDPKYFDVENWEIPGGIQHKLHLHARRLVVPHPRGKGTIDVSAPLPPHMEQTFNLLGWDVSRYDPIVEAPEE</sequence>
<feature type="domain" description="RNA-binding S4" evidence="12">
    <location>
        <begin position="227"/>
        <end position="284"/>
    </location>
</feature>
<evidence type="ECO:0000256" key="11">
    <source>
        <dbReference type="SAM" id="MobiDB-lite"/>
    </source>
</evidence>
<dbReference type="EMBL" id="PZZL01000001">
    <property type="protein sequence ID" value="PTM61980.1"/>
    <property type="molecule type" value="Genomic_DNA"/>
</dbReference>
<keyword evidence="14" id="KW-1185">Reference proteome</keyword>
<evidence type="ECO:0000256" key="9">
    <source>
        <dbReference type="PIRSR" id="PIRSR606225-1"/>
    </source>
</evidence>
<dbReference type="InterPro" id="IPR006225">
    <property type="entry name" value="PsdUridine_synth_RluC/D"/>
</dbReference>
<evidence type="ECO:0000256" key="10">
    <source>
        <dbReference type="PROSITE-ProRule" id="PRU00182"/>
    </source>
</evidence>
<feature type="region of interest" description="Disordered" evidence="11">
    <location>
        <begin position="1"/>
        <end position="201"/>
    </location>
</feature>
<dbReference type="CDD" id="cd00165">
    <property type="entry name" value="S4"/>
    <property type="match status" value="1"/>
</dbReference>
<dbReference type="InterPro" id="IPR006224">
    <property type="entry name" value="PsdUridine_synth_RluA-like_CS"/>
</dbReference>
<dbReference type="OrthoDB" id="9807829at2"/>
<dbReference type="NCBIfam" id="TIGR00005">
    <property type="entry name" value="rluA_subfam"/>
    <property type="match status" value="1"/>
</dbReference>
<dbReference type="PROSITE" id="PS50889">
    <property type="entry name" value="S4"/>
    <property type="match status" value="1"/>
</dbReference>
<protein>
    <recommendedName>
        <fullName evidence="5">Ribosomal large subunit pseudouridine synthase D</fullName>
        <ecNumber evidence="4">5.4.99.23</ecNumber>
    </recommendedName>
    <alternativeName>
        <fullName evidence="6">23S rRNA pseudouridine(1911/1915/1917) synthase</fullName>
    </alternativeName>
    <alternativeName>
        <fullName evidence="7">rRNA pseudouridylate synthase D</fullName>
    </alternativeName>
    <alternativeName>
        <fullName evidence="8">rRNA-uridine isomerase D</fullName>
    </alternativeName>
</protein>
<accession>A0A2T4ZJ29</accession>
<dbReference type="RefSeq" id="WP_108174408.1">
    <property type="nucleotide sequence ID" value="NZ_PZZL01000001.1"/>
</dbReference>
<dbReference type="CDD" id="cd02869">
    <property type="entry name" value="PseudoU_synth_RluA_like"/>
    <property type="match status" value="1"/>
</dbReference>
<dbReference type="InterPro" id="IPR050188">
    <property type="entry name" value="RluA_PseudoU_synthase"/>
</dbReference>
<feature type="compositionally biased region" description="Basic and acidic residues" evidence="11">
    <location>
        <begin position="136"/>
        <end position="189"/>
    </location>
</feature>
<dbReference type="GO" id="GO:0000455">
    <property type="term" value="P:enzyme-directed rRNA pseudouridine synthesis"/>
    <property type="evidence" value="ECO:0007669"/>
    <property type="project" value="UniProtKB-ARBA"/>
</dbReference>
<evidence type="ECO:0000313" key="14">
    <source>
        <dbReference type="Proteomes" id="UP000241808"/>
    </source>
</evidence>
<dbReference type="AlphaFoldDB" id="A0A2T4ZJ29"/>
<evidence type="ECO:0000256" key="4">
    <source>
        <dbReference type="ARBA" id="ARBA00038942"/>
    </source>
</evidence>